<dbReference type="InterPro" id="IPR050834">
    <property type="entry name" value="Glycosyltransf_2"/>
</dbReference>
<dbReference type="STRING" id="1183438.GKIL_2396"/>
<dbReference type="PANTHER" id="PTHR43685:SF2">
    <property type="entry name" value="GLYCOSYLTRANSFERASE 2-LIKE DOMAIN-CONTAINING PROTEIN"/>
    <property type="match status" value="1"/>
</dbReference>
<keyword evidence="3" id="KW-1185">Reference proteome</keyword>
<reference evidence="2 3" key="1">
    <citation type="journal article" date="2013" name="PLoS ONE">
        <title>Cultivation and Complete Genome Sequencing of Gloeobacter kilaueensis sp. nov., from a Lava Cave in Kilauea Caldera, Hawai'i.</title>
        <authorList>
            <person name="Saw J.H."/>
            <person name="Schatz M."/>
            <person name="Brown M.V."/>
            <person name="Kunkel D.D."/>
            <person name="Foster J.S."/>
            <person name="Shick H."/>
            <person name="Christensen S."/>
            <person name="Hou S."/>
            <person name="Wan X."/>
            <person name="Donachie S.P."/>
        </authorList>
    </citation>
    <scope>NUCLEOTIDE SEQUENCE [LARGE SCALE GENOMIC DNA]</scope>
    <source>
        <strain evidence="3">JS</strain>
    </source>
</reference>
<dbReference type="InterPro" id="IPR029044">
    <property type="entry name" value="Nucleotide-diphossugar_trans"/>
</dbReference>
<dbReference type="GO" id="GO:0016740">
    <property type="term" value="F:transferase activity"/>
    <property type="evidence" value="ECO:0007669"/>
    <property type="project" value="UniProtKB-KW"/>
</dbReference>
<dbReference type="PANTHER" id="PTHR43685">
    <property type="entry name" value="GLYCOSYLTRANSFERASE"/>
    <property type="match status" value="1"/>
</dbReference>
<sequence length="292" mass="32996">MTTFSVLMPAYNTAGYIEAAIDSVLNQSETDLELVVIDDGSTDGTGERVRAFSDPRLRYFYQRNQGVAASRNTGLQLAKGEFIAFLDADDLWHPRKLERHRQLLVREPQLGLSFNWFHVLYEGAGQPLLSPPWFTPPAKPVLGWRDFLVRNWTGTSSCVVLRAAALAEGLHFNEQLRTGEDYDLWLAIVRKGWQAGFVGEALTTYRKRADSLTVDDLRLALDHLQVVQAQAAQSEAADSDLVRLAVQRGWLDVAWSSWKSGVRTSWQALRQGYPALPHFALERVRRKLIEKT</sequence>
<keyword evidence="2" id="KW-0808">Transferase</keyword>
<evidence type="ECO:0000313" key="3">
    <source>
        <dbReference type="Proteomes" id="UP000017396"/>
    </source>
</evidence>
<dbReference type="eggNOG" id="COG1215">
    <property type="taxonomic scope" value="Bacteria"/>
</dbReference>
<organism evidence="2 3">
    <name type="scientific">Gloeobacter kilaueensis (strain ATCC BAA-2537 / CCAP 1431/1 / ULC 316 / JS1)</name>
    <dbReference type="NCBI Taxonomy" id="1183438"/>
    <lineage>
        <taxon>Bacteria</taxon>
        <taxon>Bacillati</taxon>
        <taxon>Cyanobacteriota</taxon>
        <taxon>Cyanophyceae</taxon>
        <taxon>Gloeobacterales</taxon>
        <taxon>Gloeobacteraceae</taxon>
        <taxon>Gloeobacter</taxon>
    </lineage>
</organism>
<dbReference type="KEGG" id="glj:GKIL_2396"/>
<protein>
    <submittedName>
        <fullName evidence="2">Glycosyl transferase family protein</fullName>
    </submittedName>
</protein>
<dbReference type="HOGENOM" id="CLU_025996_0_0_3"/>
<dbReference type="EMBL" id="CP003587">
    <property type="protein sequence ID" value="AGY58642.1"/>
    <property type="molecule type" value="Genomic_DNA"/>
</dbReference>
<name>U5QI32_GLOK1</name>
<dbReference type="Gene3D" id="3.90.550.10">
    <property type="entry name" value="Spore Coat Polysaccharide Biosynthesis Protein SpsA, Chain A"/>
    <property type="match status" value="1"/>
</dbReference>
<dbReference type="CDD" id="cd00761">
    <property type="entry name" value="Glyco_tranf_GTA_type"/>
    <property type="match status" value="1"/>
</dbReference>
<feature type="domain" description="Glycosyltransferase 2-like" evidence="1">
    <location>
        <begin position="5"/>
        <end position="130"/>
    </location>
</feature>
<evidence type="ECO:0000259" key="1">
    <source>
        <dbReference type="Pfam" id="PF00535"/>
    </source>
</evidence>
<dbReference type="RefSeq" id="WP_023173817.1">
    <property type="nucleotide sequence ID" value="NC_022600.1"/>
</dbReference>
<dbReference type="Proteomes" id="UP000017396">
    <property type="component" value="Chromosome"/>
</dbReference>
<dbReference type="SUPFAM" id="SSF53448">
    <property type="entry name" value="Nucleotide-diphospho-sugar transferases"/>
    <property type="match status" value="1"/>
</dbReference>
<dbReference type="Pfam" id="PF00535">
    <property type="entry name" value="Glycos_transf_2"/>
    <property type="match status" value="1"/>
</dbReference>
<proteinExistence type="predicted"/>
<gene>
    <name evidence="2" type="ORF">GKIL_2396</name>
</gene>
<evidence type="ECO:0000313" key="2">
    <source>
        <dbReference type="EMBL" id="AGY58642.1"/>
    </source>
</evidence>
<dbReference type="InterPro" id="IPR001173">
    <property type="entry name" value="Glyco_trans_2-like"/>
</dbReference>
<dbReference type="OrthoDB" id="455644at2"/>
<accession>U5QI32</accession>
<dbReference type="AlphaFoldDB" id="U5QI32"/>